<name>A0A7J0DFE9_9ERIC</name>
<dbReference type="EMBL" id="BJWL01000206">
    <property type="protein sequence ID" value="GFS34169.1"/>
    <property type="molecule type" value="Genomic_DNA"/>
</dbReference>
<reference evidence="2" key="1">
    <citation type="submission" date="2019-07" db="EMBL/GenBank/DDBJ databases">
        <title>De Novo Assembly of kiwifruit Actinidia rufa.</title>
        <authorList>
            <person name="Sugita-Konishi S."/>
            <person name="Sato K."/>
            <person name="Mori E."/>
            <person name="Abe Y."/>
            <person name="Kisaki G."/>
            <person name="Hamano K."/>
            <person name="Suezawa K."/>
            <person name="Otani M."/>
            <person name="Fukuda T."/>
            <person name="Manabe T."/>
            <person name="Gomi K."/>
            <person name="Tabuchi M."/>
            <person name="Akimitsu K."/>
            <person name="Kataoka I."/>
        </authorList>
    </citation>
    <scope>NUCLEOTIDE SEQUENCE [LARGE SCALE GENOMIC DNA]</scope>
    <source>
        <strain evidence="2">cv. Fuchu</strain>
    </source>
</reference>
<keyword evidence="2" id="KW-1185">Reference proteome</keyword>
<comment type="caution">
    <text evidence="1">The sequence shown here is derived from an EMBL/GenBank/DDBJ whole genome shotgun (WGS) entry which is preliminary data.</text>
</comment>
<evidence type="ECO:0000313" key="2">
    <source>
        <dbReference type="Proteomes" id="UP000585474"/>
    </source>
</evidence>
<gene>
    <name evidence="1" type="ORF">Acr_00g0032610</name>
</gene>
<proteinExistence type="predicted"/>
<protein>
    <submittedName>
        <fullName evidence="1">Uncharacterized protein</fullName>
    </submittedName>
</protein>
<sequence>MAYSRFLQMGEKGTLARILLSYARFKIGSEVTAAPSYSRFLQMGEKGTLARILLSYARFRIGSGVTAVPSRTAGLQPCKTAPFCLPNP</sequence>
<dbReference type="AlphaFoldDB" id="A0A7J0DFE9"/>
<accession>A0A7J0DFE9</accession>
<dbReference type="Proteomes" id="UP000585474">
    <property type="component" value="Unassembled WGS sequence"/>
</dbReference>
<evidence type="ECO:0000313" key="1">
    <source>
        <dbReference type="EMBL" id="GFS34169.1"/>
    </source>
</evidence>
<organism evidence="1 2">
    <name type="scientific">Actinidia rufa</name>
    <dbReference type="NCBI Taxonomy" id="165716"/>
    <lineage>
        <taxon>Eukaryota</taxon>
        <taxon>Viridiplantae</taxon>
        <taxon>Streptophyta</taxon>
        <taxon>Embryophyta</taxon>
        <taxon>Tracheophyta</taxon>
        <taxon>Spermatophyta</taxon>
        <taxon>Magnoliopsida</taxon>
        <taxon>eudicotyledons</taxon>
        <taxon>Gunneridae</taxon>
        <taxon>Pentapetalae</taxon>
        <taxon>asterids</taxon>
        <taxon>Ericales</taxon>
        <taxon>Actinidiaceae</taxon>
        <taxon>Actinidia</taxon>
    </lineage>
</organism>